<keyword evidence="1" id="KW-0175">Coiled coil</keyword>
<name>A0A844G1Q3_9BACT</name>
<sequence>MNAKFREFVKTGRGKLTVALGCLALSWIFLLWQFSGSIGDLMPAAERIGAVEREVRELRQQNAALKARQKAAGELRTRYGKQLGSYWREERDGVVDTELRNRIQQAARDVELKLNSLGSVRTSRINNELYYAEIDLSTVGTLEAITAFLAKLREKSPLVSWRRFDLRPEPVRGQNASSAGTVVQNLNFNGAIRVIGFDGDAAENGGGGK</sequence>
<evidence type="ECO:0000313" key="2">
    <source>
        <dbReference type="EMBL" id="MST96498.1"/>
    </source>
</evidence>
<evidence type="ECO:0000313" key="3">
    <source>
        <dbReference type="Proteomes" id="UP000435649"/>
    </source>
</evidence>
<reference evidence="2 3" key="1">
    <citation type="submission" date="2019-08" db="EMBL/GenBank/DDBJ databases">
        <title>In-depth cultivation of the pig gut microbiome towards novel bacterial diversity and tailored functional studies.</title>
        <authorList>
            <person name="Wylensek D."/>
            <person name="Hitch T.C.A."/>
            <person name="Clavel T."/>
        </authorList>
    </citation>
    <scope>NUCLEOTIDE SEQUENCE [LARGE SCALE GENOMIC DNA]</scope>
    <source>
        <strain evidence="2 3">BBE-744-WT-12</strain>
    </source>
</reference>
<dbReference type="RefSeq" id="WP_106054563.1">
    <property type="nucleotide sequence ID" value="NZ_CALXOB010000019.1"/>
</dbReference>
<organism evidence="2 3">
    <name type="scientific">Victivallis lenta</name>
    <dbReference type="NCBI Taxonomy" id="2606640"/>
    <lineage>
        <taxon>Bacteria</taxon>
        <taxon>Pseudomonadati</taxon>
        <taxon>Lentisphaerota</taxon>
        <taxon>Lentisphaeria</taxon>
        <taxon>Victivallales</taxon>
        <taxon>Victivallaceae</taxon>
        <taxon>Victivallis</taxon>
    </lineage>
</organism>
<gene>
    <name evidence="2" type="ORF">FYJ85_05490</name>
</gene>
<keyword evidence="3" id="KW-1185">Reference proteome</keyword>
<comment type="caution">
    <text evidence="2">The sequence shown here is derived from an EMBL/GenBank/DDBJ whole genome shotgun (WGS) entry which is preliminary data.</text>
</comment>
<dbReference type="AlphaFoldDB" id="A0A844G1Q3"/>
<protein>
    <recommendedName>
        <fullName evidence="4">Type II secretion system (T2SS) protein M subtype b</fullName>
    </recommendedName>
</protein>
<dbReference type="Proteomes" id="UP000435649">
    <property type="component" value="Unassembled WGS sequence"/>
</dbReference>
<feature type="coiled-coil region" evidence="1">
    <location>
        <begin position="48"/>
        <end position="75"/>
    </location>
</feature>
<proteinExistence type="predicted"/>
<evidence type="ECO:0008006" key="4">
    <source>
        <dbReference type="Google" id="ProtNLM"/>
    </source>
</evidence>
<dbReference type="EMBL" id="VUNS01000004">
    <property type="protein sequence ID" value="MST96498.1"/>
    <property type="molecule type" value="Genomic_DNA"/>
</dbReference>
<accession>A0A844G1Q3</accession>
<evidence type="ECO:0000256" key="1">
    <source>
        <dbReference type="SAM" id="Coils"/>
    </source>
</evidence>